<organism evidence="2 3">
    <name type="scientific">Punica granatum</name>
    <name type="common">Pomegranate</name>
    <dbReference type="NCBI Taxonomy" id="22663"/>
    <lineage>
        <taxon>Eukaryota</taxon>
        <taxon>Viridiplantae</taxon>
        <taxon>Streptophyta</taxon>
        <taxon>Embryophyta</taxon>
        <taxon>Tracheophyta</taxon>
        <taxon>Spermatophyta</taxon>
        <taxon>Magnoliopsida</taxon>
        <taxon>eudicotyledons</taxon>
        <taxon>Gunneridae</taxon>
        <taxon>Pentapetalae</taxon>
        <taxon>rosids</taxon>
        <taxon>malvids</taxon>
        <taxon>Myrtales</taxon>
        <taxon>Lythraceae</taxon>
        <taxon>Punica</taxon>
    </lineage>
</organism>
<dbReference type="Gene3D" id="3.40.50.1820">
    <property type="entry name" value="alpha/beta hydrolase"/>
    <property type="match status" value="1"/>
</dbReference>
<dbReference type="InterPro" id="IPR022742">
    <property type="entry name" value="Hydrolase_4"/>
</dbReference>
<dbReference type="RefSeq" id="XP_031392814.1">
    <property type="nucleotide sequence ID" value="XM_031536954.1"/>
</dbReference>
<evidence type="ECO:0000259" key="1">
    <source>
        <dbReference type="Pfam" id="PF12146"/>
    </source>
</evidence>
<evidence type="ECO:0000313" key="3">
    <source>
        <dbReference type="RefSeq" id="XP_031392813.1"/>
    </source>
</evidence>
<dbReference type="PANTHER" id="PTHR12277:SF139">
    <property type="entry name" value="ALPHA_BETA-HYDROLASES SUPERFAMILY PROTEIN"/>
    <property type="match status" value="1"/>
</dbReference>
<protein>
    <submittedName>
        <fullName evidence="3 4">Alpha/beta hydrolase domain-containing protein 17B isoform X1</fullName>
    </submittedName>
</protein>
<dbReference type="GeneID" id="116204711"/>
<dbReference type="AlphaFoldDB" id="A0A6P8DM37"/>
<dbReference type="GO" id="GO:0016787">
    <property type="term" value="F:hydrolase activity"/>
    <property type="evidence" value="ECO:0007669"/>
    <property type="project" value="UniProtKB-KW"/>
</dbReference>
<reference evidence="2" key="1">
    <citation type="journal article" date="2020" name="Plant Biotechnol. J.">
        <title>The pomegranate (Punica granatum L.) draft genome dissects genetic divergence between soft- and hard-seeded cultivars.</title>
        <authorList>
            <person name="Luo X."/>
            <person name="Li H."/>
            <person name="Wu Z."/>
            <person name="Yao W."/>
            <person name="Zhao P."/>
            <person name="Cao D."/>
            <person name="Yu H."/>
            <person name="Li K."/>
            <person name="Poudel K."/>
            <person name="Zhao D."/>
            <person name="Zhang F."/>
            <person name="Xia X."/>
            <person name="Chen L."/>
            <person name="Wang Q."/>
            <person name="Jing D."/>
            <person name="Cao S."/>
        </authorList>
    </citation>
    <scope>NUCLEOTIDE SEQUENCE [LARGE SCALE GENOMIC DNA]</scope>
</reference>
<reference evidence="3 4" key="2">
    <citation type="submission" date="2025-04" db="UniProtKB">
        <authorList>
            <consortium name="RefSeq"/>
        </authorList>
    </citation>
    <scope>IDENTIFICATION</scope>
    <source>
        <tissue evidence="3 4">Leaf</tissue>
    </source>
</reference>
<dbReference type="RefSeq" id="XP_031392813.1">
    <property type="nucleotide sequence ID" value="XM_031536953.1"/>
</dbReference>
<dbReference type="OrthoDB" id="446723at2759"/>
<evidence type="ECO:0000313" key="4">
    <source>
        <dbReference type="RefSeq" id="XP_031392814.1"/>
    </source>
</evidence>
<dbReference type="PANTHER" id="PTHR12277">
    <property type="entry name" value="ALPHA/BETA HYDROLASE DOMAIN-CONTAINING PROTEIN"/>
    <property type="match status" value="1"/>
</dbReference>
<name>A0A6P8DM37_PUNGR</name>
<accession>A0A6P8DM37</accession>
<keyword evidence="2" id="KW-1185">Reference proteome</keyword>
<keyword evidence="3 4" id="KW-0378">Hydrolase</keyword>
<dbReference type="InterPro" id="IPR029058">
    <property type="entry name" value="AB_hydrolase_fold"/>
</dbReference>
<sequence>MGCMLSQLAAKFAFFPPSPATYRIKKGDDGGLTAVTSSSPETPIPSADDSSLDVLSIDTKRGNRIVAFYLRNPYARLTVLYSHGNATDLGQLYDLFVQLKLNLRVNVMGYDYSGYGASTGKPSESNTYADIEAVYQCLETEYGVGQEDVILYGQSVGSGPTLHLASKLPRLRGVVLHSAILSGLRVLCHVKFTFCCDIYKNINKIRKVKCPVLVIHGTEDDVVNWLHGHGLWKMSREPYEPLWIKGGGHCNLELYPDYIRHLCRFIHEMEKVNTENRLKKIRQNLHLCRKASTSTTVSTSCCCCRIKLRRPRCPKCPECSMPSCPNCFRWPKCSGCCGLNCIKFKCCPECSKPSCPNCFRWPKCSGCCGLNCIKFKCCPECSMPSCPNCFRWPKCSGSCGLNCIKFKCCPECSMPSCPNCFRWPKCSGSCGLNCIKFKCCCWKLKCPRFFRPSCSCKRSCLRPKCCFCCLCCPEGNGKTNRKQEEPK</sequence>
<gene>
    <name evidence="3 4" type="primary">LOC116204711</name>
</gene>
<dbReference type="Pfam" id="PF12146">
    <property type="entry name" value="Hydrolase_4"/>
    <property type="match status" value="1"/>
</dbReference>
<feature type="domain" description="Serine aminopeptidase S33" evidence="1">
    <location>
        <begin position="76"/>
        <end position="181"/>
    </location>
</feature>
<proteinExistence type="predicted"/>
<evidence type="ECO:0000313" key="2">
    <source>
        <dbReference type="Proteomes" id="UP000515151"/>
    </source>
</evidence>
<dbReference type="Proteomes" id="UP000515151">
    <property type="component" value="Chromosome 4"/>
</dbReference>
<dbReference type="SUPFAM" id="SSF53474">
    <property type="entry name" value="alpha/beta-Hydrolases"/>
    <property type="match status" value="1"/>
</dbReference>